<evidence type="ECO:0000313" key="1">
    <source>
        <dbReference type="EMBL" id="MCU0105540.1"/>
    </source>
</evidence>
<dbReference type="EMBL" id="JAOEGN010000016">
    <property type="protein sequence ID" value="MCU0105540.1"/>
    <property type="molecule type" value="Genomic_DNA"/>
</dbReference>
<name>A0ABT2PX58_9MOLU</name>
<evidence type="ECO:0000313" key="2">
    <source>
        <dbReference type="Proteomes" id="UP001209076"/>
    </source>
</evidence>
<dbReference type="RefSeq" id="WP_262096856.1">
    <property type="nucleotide sequence ID" value="NZ_JAOEGN010000016.1"/>
</dbReference>
<organism evidence="1 2">
    <name type="scientific">Paracholeplasma vituli</name>
    <dbReference type="NCBI Taxonomy" id="69473"/>
    <lineage>
        <taxon>Bacteria</taxon>
        <taxon>Bacillati</taxon>
        <taxon>Mycoplasmatota</taxon>
        <taxon>Mollicutes</taxon>
        <taxon>Acholeplasmatales</taxon>
        <taxon>Acholeplasmataceae</taxon>
        <taxon>Paracholeplasma</taxon>
    </lineage>
</organism>
<dbReference type="GO" id="GO:0003677">
    <property type="term" value="F:DNA binding"/>
    <property type="evidence" value="ECO:0007669"/>
    <property type="project" value="UniProtKB-KW"/>
</dbReference>
<reference evidence="2" key="1">
    <citation type="submission" date="2023-07" db="EMBL/GenBank/DDBJ databases">
        <title>Novel Mycoplasma species identified in domestic and wild animals.</title>
        <authorList>
            <person name="Volokhov D.V."/>
            <person name="Furtak V.A."/>
            <person name="Zagorodnyaya T.A."/>
        </authorList>
    </citation>
    <scope>NUCLEOTIDE SEQUENCE [LARGE SCALE GENOMIC DNA]</scope>
    <source>
        <strain evidence="2">92-19</strain>
    </source>
</reference>
<accession>A0ABT2PX58</accession>
<dbReference type="Pfam" id="PF06224">
    <property type="entry name" value="AlkZ-like"/>
    <property type="match status" value="1"/>
</dbReference>
<dbReference type="Proteomes" id="UP001209076">
    <property type="component" value="Unassembled WGS sequence"/>
</dbReference>
<protein>
    <submittedName>
        <fullName evidence="1">Winged helix DNA-binding domain-containing protein</fullName>
    </submittedName>
</protein>
<sequence>MERLNSIQQDPLDVVGKNVDLVMQSRVIDYQRQSLEPLLYQDRLLIDGWDKMMAVYLTKDFPKLEEVRLTVAQDHKHVLAYRNQLVALDILDEVFVSLKDVLSRFEFYLKLTNKDTQGFFDKSVLSAHKLIKNTDTSV</sequence>
<keyword evidence="2" id="KW-1185">Reference proteome</keyword>
<proteinExistence type="predicted"/>
<comment type="caution">
    <text evidence="1">The sequence shown here is derived from an EMBL/GenBank/DDBJ whole genome shotgun (WGS) entry which is preliminary data.</text>
</comment>
<dbReference type="InterPro" id="IPR009351">
    <property type="entry name" value="AlkZ-like"/>
</dbReference>
<keyword evidence="1" id="KW-0238">DNA-binding</keyword>
<gene>
    <name evidence="1" type="ORF">N7603_07695</name>
</gene>